<organism evidence="3 4">
    <name type="scientific">Halanaerobium kushneri</name>
    <dbReference type="NCBI Taxonomy" id="56779"/>
    <lineage>
        <taxon>Bacteria</taxon>
        <taxon>Bacillati</taxon>
        <taxon>Bacillota</taxon>
        <taxon>Clostridia</taxon>
        <taxon>Halanaerobiales</taxon>
        <taxon>Halanaerobiaceae</taxon>
        <taxon>Halanaerobium</taxon>
    </lineage>
</organism>
<dbReference type="GO" id="GO:0006508">
    <property type="term" value="P:proteolysis"/>
    <property type="evidence" value="ECO:0007669"/>
    <property type="project" value="UniProtKB-KW"/>
</dbReference>
<dbReference type="InterPro" id="IPR003675">
    <property type="entry name" value="Rce1/LyrA-like_dom"/>
</dbReference>
<reference evidence="4" key="1">
    <citation type="submission" date="2017-01" db="EMBL/GenBank/DDBJ databases">
        <authorList>
            <person name="Varghese N."/>
            <person name="Submissions S."/>
        </authorList>
    </citation>
    <scope>NUCLEOTIDE SEQUENCE [LARGE SCALE GENOMIC DNA]</scope>
    <source>
        <strain evidence="4">ATCC 700103</strain>
    </source>
</reference>
<keyword evidence="1" id="KW-0812">Transmembrane</keyword>
<dbReference type="Proteomes" id="UP000185669">
    <property type="component" value="Unassembled WGS sequence"/>
</dbReference>
<sequence length="247" mass="27738">MQKISLSNKIYLLLIIILAILSALNVFLPQGDFLAVQEIEVSKTVLASGIAALMLILYGGLGYFGLKLSKKIAFADIWDSKVSNKERFLFPALIGIFLGIIFIILDLILTQFHTLGSIPHPPFPTSIIASATAAIGEEIIYRLFFISFWVWLISNLILKRKRRNKVFWIITLFSALLFASAHLPSIIALYGLNTLREIPFAIILEIFILNGLLSISAAYYLRKFGLLAAVGIHFWADIVWHVLWGLF</sequence>
<gene>
    <name evidence="3" type="ORF">SAMN05421834_101130</name>
</gene>
<feature type="domain" description="CAAX prenyl protease 2/Lysostaphin resistance protein A-like" evidence="2">
    <location>
        <begin position="123"/>
        <end position="238"/>
    </location>
</feature>
<feature type="transmembrane region" description="Helical" evidence="1">
    <location>
        <begin position="139"/>
        <end position="158"/>
    </location>
</feature>
<feature type="transmembrane region" description="Helical" evidence="1">
    <location>
        <begin position="45"/>
        <end position="66"/>
    </location>
</feature>
<feature type="transmembrane region" description="Helical" evidence="1">
    <location>
        <begin position="167"/>
        <end position="192"/>
    </location>
</feature>
<dbReference type="GO" id="GO:0004175">
    <property type="term" value="F:endopeptidase activity"/>
    <property type="evidence" value="ECO:0007669"/>
    <property type="project" value="UniProtKB-ARBA"/>
</dbReference>
<dbReference type="EMBL" id="FTNC01000001">
    <property type="protein sequence ID" value="SIQ05031.1"/>
    <property type="molecule type" value="Genomic_DNA"/>
</dbReference>
<feature type="transmembrane region" description="Helical" evidence="1">
    <location>
        <begin position="87"/>
        <end position="109"/>
    </location>
</feature>
<evidence type="ECO:0000313" key="3">
    <source>
        <dbReference type="EMBL" id="SIQ05031.1"/>
    </source>
</evidence>
<accession>A0A1N6PL16</accession>
<keyword evidence="4" id="KW-1185">Reference proteome</keyword>
<protein>
    <submittedName>
        <fullName evidence="3">CAAX protease self-immunity</fullName>
    </submittedName>
</protein>
<dbReference type="RefSeq" id="WP_076543435.1">
    <property type="nucleotide sequence ID" value="NZ_FTNC01000001.1"/>
</dbReference>
<dbReference type="AlphaFoldDB" id="A0A1N6PL16"/>
<dbReference type="OrthoDB" id="378663at2"/>
<dbReference type="GO" id="GO:0080120">
    <property type="term" value="P:CAAX-box protein maturation"/>
    <property type="evidence" value="ECO:0007669"/>
    <property type="project" value="UniProtKB-ARBA"/>
</dbReference>
<proteinExistence type="predicted"/>
<evidence type="ECO:0000313" key="4">
    <source>
        <dbReference type="Proteomes" id="UP000185669"/>
    </source>
</evidence>
<keyword evidence="3" id="KW-0378">Hydrolase</keyword>
<keyword evidence="3" id="KW-0645">Protease</keyword>
<evidence type="ECO:0000256" key="1">
    <source>
        <dbReference type="SAM" id="Phobius"/>
    </source>
</evidence>
<evidence type="ECO:0000259" key="2">
    <source>
        <dbReference type="Pfam" id="PF02517"/>
    </source>
</evidence>
<dbReference type="STRING" id="56779.SAMN05421834_101130"/>
<keyword evidence="1" id="KW-0472">Membrane</keyword>
<feature type="transmembrane region" description="Helical" evidence="1">
    <location>
        <begin position="226"/>
        <end position="246"/>
    </location>
</feature>
<keyword evidence="1" id="KW-1133">Transmembrane helix</keyword>
<feature type="transmembrane region" description="Helical" evidence="1">
    <location>
        <begin position="198"/>
        <end position="219"/>
    </location>
</feature>
<name>A0A1N6PL16_9FIRM</name>
<dbReference type="Pfam" id="PF02517">
    <property type="entry name" value="Rce1-like"/>
    <property type="match status" value="1"/>
</dbReference>
<feature type="transmembrane region" description="Helical" evidence="1">
    <location>
        <begin position="12"/>
        <end position="30"/>
    </location>
</feature>